<evidence type="ECO:0000256" key="2">
    <source>
        <dbReference type="ARBA" id="ARBA00009045"/>
    </source>
</evidence>
<dbReference type="InterPro" id="IPR035952">
    <property type="entry name" value="Rhomboid-like_sf"/>
</dbReference>
<feature type="transmembrane region" description="Helical" evidence="7">
    <location>
        <begin position="15"/>
        <end position="33"/>
    </location>
</feature>
<dbReference type="GO" id="GO:0016020">
    <property type="term" value="C:membrane"/>
    <property type="evidence" value="ECO:0007669"/>
    <property type="project" value="UniProtKB-SubCell"/>
</dbReference>
<feature type="transmembrane region" description="Helical" evidence="7">
    <location>
        <begin position="278"/>
        <end position="296"/>
    </location>
</feature>
<dbReference type="EMBL" id="MDEK01000002">
    <property type="protein sequence ID" value="PPU84729.1"/>
    <property type="molecule type" value="Genomic_DNA"/>
</dbReference>
<dbReference type="RefSeq" id="WP_010340516.1">
    <property type="nucleotide sequence ID" value="NZ_CP132343.1"/>
</dbReference>
<reference evidence="9 10" key="1">
    <citation type="submission" date="2016-08" db="EMBL/GenBank/DDBJ databases">
        <authorList>
            <person name="Seilhamer J.J."/>
        </authorList>
    </citation>
    <scope>NUCLEOTIDE SEQUENCE [LARGE SCALE GENOMIC DNA]</scope>
    <source>
        <strain evidence="9 10">CFBP4641</strain>
    </source>
</reference>
<dbReference type="InterPro" id="IPR022764">
    <property type="entry name" value="Peptidase_S54_rhomboid_dom"/>
</dbReference>
<keyword evidence="3 7" id="KW-0812">Transmembrane</keyword>
<organism evidence="9 10">
    <name type="scientific">Xanthomonas sacchari</name>
    <dbReference type="NCBI Taxonomy" id="56458"/>
    <lineage>
        <taxon>Bacteria</taxon>
        <taxon>Pseudomonadati</taxon>
        <taxon>Pseudomonadota</taxon>
        <taxon>Gammaproteobacteria</taxon>
        <taxon>Lysobacterales</taxon>
        <taxon>Lysobacteraceae</taxon>
        <taxon>Xanthomonas</taxon>
    </lineage>
</organism>
<dbReference type="Proteomes" id="UP000247346">
    <property type="component" value="Unassembled WGS sequence"/>
</dbReference>
<dbReference type="Pfam" id="PF01694">
    <property type="entry name" value="Rhomboid"/>
    <property type="match status" value="1"/>
</dbReference>
<keyword evidence="6 7" id="KW-0472">Membrane</keyword>
<evidence type="ECO:0000259" key="8">
    <source>
        <dbReference type="Pfam" id="PF01694"/>
    </source>
</evidence>
<evidence type="ECO:0000313" key="9">
    <source>
        <dbReference type="EMBL" id="PPU84729.1"/>
    </source>
</evidence>
<dbReference type="GO" id="GO:0006508">
    <property type="term" value="P:proteolysis"/>
    <property type="evidence" value="ECO:0007669"/>
    <property type="project" value="UniProtKB-KW"/>
</dbReference>
<comment type="caution">
    <text evidence="9">The sequence shown here is derived from an EMBL/GenBank/DDBJ whole genome shotgun (WGS) entry which is preliminary data.</text>
</comment>
<protein>
    <submittedName>
        <fullName evidence="9">Rhomboid family intramembrane serine protease</fullName>
    </submittedName>
</protein>
<feature type="transmembrane region" description="Helical" evidence="7">
    <location>
        <begin position="236"/>
        <end position="258"/>
    </location>
</feature>
<evidence type="ECO:0000256" key="7">
    <source>
        <dbReference type="SAM" id="Phobius"/>
    </source>
</evidence>
<dbReference type="InterPro" id="IPR050925">
    <property type="entry name" value="Rhomboid_protease_S54"/>
</dbReference>
<comment type="subcellular location">
    <subcellularLocation>
        <location evidence="1">Membrane</location>
        <topology evidence="1">Multi-pass membrane protein</topology>
    </subcellularLocation>
</comment>
<dbReference type="SUPFAM" id="SSF144091">
    <property type="entry name" value="Rhomboid-like"/>
    <property type="match status" value="1"/>
</dbReference>
<evidence type="ECO:0000256" key="6">
    <source>
        <dbReference type="ARBA" id="ARBA00023136"/>
    </source>
</evidence>
<dbReference type="GO" id="GO:0004252">
    <property type="term" value="F:serine-type endopeptidase activity"/>
    <property type="evidence" value="ECO:0007669"/>
    <property type="project" value="InterPro"/>
</dbReference>
<dbReference type="PANTHER" id="PTHR43731:SF14">
    <property type="entry name" value="PRESENILIN-ASSOCIATED RHOMBOID-LIKE PROTEIN, MITOCHONDRIAL"/>
    <property type="match status" value="1"/>
</dbReference>
<keyword evidence="5 7" id="KW-1133">Transmembrane helix</keyword>
<sequence length="479" mass="52040">MLILPLHKPLSRENFPLVTLLLILLNVAVYVGWQRHDGAPLRQALRVYLDSGLGALEAPAYARYLEGSGQRDALARLQQVPAAERTAFVGAATLHDVRFVQAMRDGSAFADADARQAWAPLRARYDTLLQRVFTLRHVQRSSEWAPARMLSAAFLHADAMHLIGNMVFLLALGTLLEGAIGGWRFLAVYLLGAFGASAASLWWRWGEAGAGLGASGAIAALMGAFCVVWGRRPVRFFYWAAVLFDYVRAPAIVLLPLWLGWELYNLLLNGDAGIGFDAHAGGLVVGALLGAVLVATGQTHEAFLRDDDGMPADDRWDRAQTHLGRMEHLQAGALLDALAAEAPQRFDVALARYRLAANAGQAASARARALEVLRLSAASPQEARQQAAVLQAAGDLDAPTRAALFARWMALGLLAEAETLLAQDAVSPREQQAQAWFRLALGHGERQATTEWRRVLEALVARYPDLPQADKARFLLANA</sequence>
<name>A0A2P5Z8B2_9XANT</name>
<keyword evidence="4" id="KW-0378">Hydrolase</keyword>
<feature type="domain" description="Peptidase S54 rhomboid" evidence="8">
    <location>
        <begin position="147"/>
        <end position="294"/>
    </location>
</feature>
<dbReference type="OrthoDB" id="9814037at2"/>
<feature type="transmembrane region" description="Helical" evidence="7">
    <location>
        <begin position="209"/>
        <end position="229"/>
    </location>
</feature>
<evidence type="ECO:0000256" key="5">
    <source>
        <dbReference type="ARBA" id="ARBA00022989"/>
    </source>
</evidence>
<evidence type="ECO:0000256" key="1">
    <source>
        <dbReference type="ARBA" id="ARBA00004141"/>
    </source>
</evidence>
<keyword evidence="9" id="KW-0645">Protease</keyword>
<dbReference type="AlphaFoldDB" id="A0A2P5Z8B2"/>
<accession>A0A2P5Z8B2</accession>
<dbReference type="PANTHER" id="PTHR43731">
    <property type="entry name" value="RHOMBOID PROTEASE"/>
    <property type="match status" value="1"/>
</dbReference>
<dbReference type="Gene3D" id="1.20.1540.10">
    <property type="entry name" value="Rhomboid-like"/>
    <property type="match status" value="1"/>
</dbReference>
<comment type="similarity">
    <text evidence="2">Belongs to the peptidase S54 family.</text>
</comment>
<dbReference type="GeneID" id="93878384"/>
<evidence type="ECO:0000256" key="4">
    <source>
        <dbReference type="ARBA" id="ARBA00022801"/>
    </source>
</evidence>
<evidence type="ECO:0000313" key="10">
    <source>
        <dbReference type="Proteomes" id="UP000247346"/>
    </source>
</evidence>
<evidence type="ECO:0000256" key="3">
    <source>
        <dbReference type="ARBA" id="ARBA00022692"/>
    </source>
</evidence>
<gene>
    <name evidence="9" type="ORF">XsacCFBP4641_02740</name>
</gene>
<proteinExistence type="inferred from homology"/>